<sequence>MYDYHVPYAIHQERAAELEREATLRRLELERPQSPTEPKRSFASLITYLVRRVHSGAPPPVTPRPSGGYA</sequence>
<gene>
    <name evidence="1" type="ORF">GCM10025789_30330</name>
</gene>
<name>A0ABP9FMF8_9ACTN</name>
<dbReference type="Proteomes" id="UP001501521">
    <property type="component" value="Unassembled WGS sequence"/>
</dbReference>
<evidence type="ECO:0000313" key="2">
    <source>
        <dbReference type="Proteomes" id="UP001501521"/>
    </source>
</evidence>
<dbReference type="EMBL" id="BAABLV010000048">
    <property type="protein sequence ID" value="GAA4908707.1"/>
    <property type="molecule type" value="Genomic_DNA"/>
</dbReference>
<evidence type="ECO:0000313" key="1">
    <source>
        <dbReference type="EMBL" id="GAA4908707.1"/>
    </source>
</evidence>
<proteinExistence type="predicted"/>
<comment type="caution">
    <text evidence="1">The sequence shown here is derived from an EMBL/GenBank/DDBJ whole genome shotgun (WGS) entry which is preliminary data.</text>
</comment>
<protein>
    <submittedName>
        <fullName evidence="1">Uncharacterized protein</fullName>
    </submittedName>
</protein>
<keyword evidence="2" id="KW-1185">Reference proteome</keyword>
<organism evidence="1 2">
    <name type="scientific">Tessaracoccus lubricantis</name>
    <dbReference type="NCBI Taxonomy" id="545543"/>
    <lineage>
        <taxon>Bacteria</taxon>
        <taxon>Bacillati</taxon>
        <taxon>Actinomycetota</taxon>
        <taxon>Actinomycetes</taxon>
        <taxon>Propionibacteriales</taxon>
        <taxon>Propionibacteriaceae</taxon>
        <taxon>Tessaracoccus</taxon>
    </lineage>
</organism>
<accession>A0ABP9FMF8</accession>
<reference evidence="2" key="1">
    <citation type="journal article" date="2019" name="Int. J. Syst. Evol. Microbiol.">
        <title>The Global Catalogue of Microorganisms (GCM) 10K type strain sequencing project: providing services to taxonomists for standard genome sequencing and annotation.</title>
        <authorList>
            <consortium name="The Broad Institute Genomics Platform"/>
            <consortium name="The Broad Institute Genome Sequencing Center for Infectious Disease"/>
            <person name="Wu L."/>
            <person name="Ma J."/>
        </authorList>
    </citation>
    <scope>NUCLEOTIDE SEQUENCE [LARGE SCALE GENOMIC DNA]</scope>
    <source>
        <strain evidence="2">JCM 19125</strain>
    </source>
</reference>